<organism evidence="1">
    <name type="scientific">mine drainage metagenome</name>
    <dbReference type="NCBI Taxonomy" id="410659"/>
    <lineage>
        <taxon>unclassified sequences</taxon>
        <taxon>metagenomes</taxon>
        <taxon>ecological metagenomes</taxon>
    </lineage>
</organism>
<dbReference type="AlphaFoldDB" id="A0A1J5PRY4"/>
<sequence length="94" mass="10102">MKHREFPIQEVEVELDNPGHPLQLVADQALLGRAVHLVDAVAHPTGSFGCRIGLANPCQTVGLCRRSAAGIGRRVRVVIVVTGGSMVLRLDRQA</sequence>
<gene>
    <name evidence="1" type="ORF">GALL_520970</name>
</gene>
<reference evidence="1" key="1">
    <citation type="submission" date="2016-10" db="EMBL/GenBank/DDBJ databases">
        <title>Sequence of Gallionella enrichment culture.</title>
        <authorList>
            <person name="Poehlein A."/>
            <person name="Muehling M."/>
            <person name="Daniel R."/>
        </authorList>
    </citation>
    <scope>NUCLEOTIDE SEQUENCE</scope>
</reference>
<dbReference type="EMBL" id="MLJW01006679">
    <property type="protein sequence ID" value="OIQ66333.1"/>
    <property type="molecule type" value="Genomic_DNA"/>
</dbReference>
<comment type="caution">
    <text evidence="1">The sequence shown here is derived from an EMBL/GenBank/DDBJ whole genome shotgun (WGS) entry which is preliminary data.</text>
</comment>
<proteinExistence type="predicted"/>
<evidence type="ECO:0000313" key="1">
    <source>
        <dbReference type="EMBL" id="OIQ66333.1"/>
    </source>
</evidence>
<protein>
    <submittedName>
        <fullName evidence="1">Uncharacterized protein</fullName>
    </submittedName>
</protein>
<accession>A0A1J5PRY4</accession>
<name>A0A1J5PRY4_9ZZZZ</name>